<reference evidence="1" key="1">
    <citation type="submission" date="2022-07" db="EMBL/GenBank/DDBJ databases">
        <authorList>
            <person name="Trinca V."/>
            <person name="Uliana J.V.C."/>
            <person name="Torres T.T."/>
            <person name="Ward R.J."/>
            <person name="Monesi N."/>
        </authorList>
    </citation>
    <scope>NUCLEOTIDE SEQUENCE</scope>
    <source>
        <strain evidence="1">HSMRA1968</strain>
        <tissue evidence="1">Whole embryos</tissue>
    </source>
</reference>
<dbReference type="EMBL" id="WJQU01000002">
    <property type="protein sequence ID" value="KAJ6644588.1"/>
    <property type="molecule type" value="Genomic_DNA"/>
</dbReference>
<organism evidence="1 2">
    <name type="scientific">Pseudolycoriella hygida</name>
    <dbReference type="NCBI Taxonomy" id="35572"/>
    <lineage>
        <taxon>Eukaryota</taxon>
        <taxon>Metazoa</taxon>
        <taxon>Ecdysozoa</taxon>
        <taxon>Arthropoda</taxon>
        <taxon>Hexapoda</taxon>
        <taxon>Insecta</taxon>
        <taxon>Pterygota</taxon>
        <taxon>Neoptera</taxon>
        <taxon>Endopterygota</taxon>
        <taxon>Diptera</taxon>
        <taxon>Nematocera</taxon>
        <taxon>Sciaroidea</taxon>
        <taxon>Sciaridae</taxon>
        <taxon>Pseudolycoriella</taxon>
    </lineage>
</organism>
<sequence>MNSSQGKSSKKTIDKIQYTFMEKLEMVLIEWLVNTVYERNSFACMVKVKSVRVCWERCAEMQLTSNVCSLSMKKKVNIYKQQQTFEQKSGDVKATLFNRLSRLAADTFRLPIAADWPSASRRSALDRLGFAPHPYSYRGTVRLYEPISKLFRKALTLQ</sequence>
<comment type="caution">
    <text evidence="1">The sequence shown here is derived from an EMBL/GenBank/DDBJ whole genome shotgun (WGS) entry which is preliminary data.</text>
</comment>
<evidence type="ECO:0000313" key="2">
    <source>
        <dbReference type="Proteomes" id="UP001151699"/>
    </source>
</evidence>
<protein>
    <submittedName>
        <fullName evidence="1">Uncharacterized protein</fullName>
    </submittedName>
</protein>
<proteinExistence type="predicted"/>
<dbReference type="AlphaFoldDB" id="A0A9Q0N6Q0"/>
<dbReference type="Proteomes" id="UP001151699">
    <property type="component" value="Chromosome B"/>
</dbReference>
<keyword evidence="2" id="KW-1185">Reference proteome</keyword>
<evidence type="ECO:0000313" key="1">
    <source>
        <dbReference type="EMBL" id="KAJ6644588.1"/>
    </source>
</evidence>
<gene>
    <name evidence="1" type="ORF">Bhyg_09557</name>
</gene>
<name>A0A9Q0N6Q0_9DIPT</name>
<accession>A0A9Q0N6Q0</accession>